<keyword evidence="3" id="KW-1185">Reference proteome</keyword>
<evidence type="ECO:0000313" key="3">
    <source>
        <dbReference type="Proteomes" id="UP001149090"/>
    </source>
</evidence>
<name>A0A9Q0L6P0_ANAIG</name>
<reference evidence="2" key="1">
    <citation type="submission" date="2022-10" db="EMBL/GenBank/DDBJ databases">
        <title>Novel sulphate-reducing endosymbionts in the free-living metamonad Anaeramoeba.</title>
        <authorList>
            <person name="Jerlstrom-Hultqvist J."/>
            <person name="Cepicka I."/>
            <person name="Gallot-Lavallee L."/>
            <person name="Salas-Leiva D."/>
            <person name="Curtis B.A."/>
            <person name="Zahonova K."/>
            <person name="Pipaliya S."/>
            <person name="Dacks J."/>
            <person name="Roger A.J."/>
        </authorList>
    </citation>
    <scope>NUCLEOTIDE SEQUENCE</scope>
    <source>
        <strain evidence="2">BMAN</strain>
    </source>
</reference>
<dbReference type="Gene3D" id="3.30.450.20">
    <property type="entry name" value="PAS domain"/>
    <property type="match status" value="1"/>
</dbReference>
<comment type="caution">
    <text evidence="2">The sequence shown here is derived from an EMBL/GenBank/DDBJ whole genome shotgun (WGS) entry which is preliminary data.</text>
</comment>
<accession>A0A9Q0L6P0</accession>
<evidence type="ECO:0000313" key="2">
    <source>
        <dbReference type="EMBL" id="KAJ5066083.1"/>
    </source>
</evidence>
<proteinExistence type="predicted"/>
<dbReference type="Proteomes" id="UP001149090">
    <property type="component" value="Unassembled WGS sequence"/>
</dbReference>
<gene>
    <name evidence="2" type="ORF">M0811_03416</name>
</gene>
<keyword evidence="1" id="KW-0175">Coiled coil</keyword>
<dbReference type="EMBL" id="JAPDFW010000147">
    <property type="protein sequence ID" value="KAJ5066083.1"/>
    <property type="molecule type" value="Genomic_DNA"/>
</dbReference>
<evidence type="ECO:0008006" key="4">
    <source>
        <dbReference type="Google" id="ProtNLM"/>
    </source>
</evidence>
<organism evidence="2 3">
    <name type="scientific">Anaeramoeba ignava</name>
    <name type="common">Anaerobic marine amoeba</name>
    <dbReference type="NCBI Taxonomy" id="1746090"/>
    <lineage>
        <taxon>Eukaryota</taxon>
        <taxon>Metamonada</taxon>
        <taxon>Anaeramoebidae</taxon>
        <taxon>Anaeramoeba</taxon>
    </lineage>
</organism>
<protein>
    <recommendedName>
        <fullName evidence="4">PAS domain-containing protein</fullName>
    </recommendedName>
</protein>
<evidence type="ECO:0000256" key="1">
    <source>
        <dbReference type="SAM" id="Coils"/>
    </source>
</evidence>
<feature type="coiled-coil region" evidence="1">
    <location>
        <begin position="265"/>
        <end position="292"/>
    </location>
</feature>
<sequence length="311" mass="36421">MGVPSTKPSHKVFRKYLERMGKKDTAVAIWEPSGSFSLISANDFFLHLFGAESPKDLIGKEPWQLSANFQPNFGMKAFDADLIIRSLFQERGNFKFRWVFQTINEEQFLSSVEISFITYGGRLYSQALIQKVTQDSTAWPPNNSFVFSRQSLFNYFPNETKNFDNFLSNSNQKSKKQFVISQIESQNSTEERHFESQARNYCSKILNLSKNSKKFTKFKKLCNELEGCFQQVFSFYNQTKIHLTIQKIKRDNFFANQKKSLSKILEKRQNILQQENKQVETLTQKNNQLFLQIEKAKSILQQNELEKNKKI</sequence>
<dbReference type="AlphaFoldDB" id="A0A9Q0L6P0"/>